<accession>A0A8H4U8E6</accession>
<feature type="region of interest" description="Disordered" evidence="1">
    <location>
        <begin position="400"/>
        <end position="448"/>
    </location>
</feature>
<protein>
    <submittedName>
        <fullName evidence="2">Uncharacterized protein</fullName>
    </submittedName>
</protein>
<keyword evidence="3" id="KW-1185">Reference proteome</keyword>
<feature type="compositionally biased region" description="Basic and acidic residues" evidence="1">
    <location>
        <begin position="84"/>
        <end position="102"/>
    </location>
</feature>
<proteinExistence type="predicted"/>
<feature type="compositionally biased region" description="Polar residues" evidence="1">
    <location>
        <begin position="415"/>
        <end position="427"/>
    </location>
</feature>
<feature type="compositionally biased region" description="Basic residues" evidence="1">
    <location>
        <begin position="708"/>
        <end position="721"/>
    </location>
</feature>
<evidence type="ECO:0000313" key="2">
    <source>
        <dbReference type="EMBL" id="KAF4971378.1"/>
    </source>
</evidence>
<dbReference type="Proteomes" id="UP000622797">
    <property type="component" value="Unassembled WGS sequence"/>
</dbReference>
<reference evidence="2" key="2">
    <citation type="submission" date="2020-05" db="EMBL/GenBank/DDBJ databases">
        <authorList>
            <person name="Kim H.-S."/>
            <person name="Proctor R.H."/>
            <person name="Brown D.W."/>
        </authorList>
    </citation>
    <scope>NUCLEOTIDE SEQUENCE</scope>
    <source>
        <strain evidence="2">NRRL 20472</strain>
    </source>
</reference>
<feature type="region of interest" description="Disordered" evidence="1">
    <location>
        <begin position="1"/>
        <end position="22"/>
    </location>
</feature>
<feature type="region of interest" description="Disordered" evidence="1">
    <location>
        <begin position="690"/>
        <end position="740"/>
    </location>
</feature>
<feature type="region of interest" description="Disordered" evidence="1">
    <location>
        <begin position="530"/>
        <end position="553"/>
    </location>
</feature>
<dbReference type="AlphaFoldDB" id="A0A8H4U8E6"/>
<organism evidence="2 3">
    <name type="scientific">Fusarium sarcochroum</name>
    <dbReference type="NCBI Taxonomy" id="1208366"/>
    <lineage>
        <taxon>Eukaryota</taxon>
        <taxon>Fungi</taxon>
        <taxon>Dikarya</taxon>
        <taxon>Ascomycota</taxon>
        <taxon>Pezizomycotina</taxon>
        <taxon>Sordariomycetes</taxon>
        <taxon>Hypocreomycetidae</taxon>
        <taxon>Hypocreales</taxon>
        <taxon>Nectriaceae</taxon>
        <taxon>Fusarium</taxon>
        <taxon>Fusarium lateritium species complex</taxon>
    </lineage>
</organism>
<dbReference type="EMBL" id="JABEXW010000096">
    <property type="protein sequence ID" value="KAF4971378.1"/>
    <property type="molecule type" value="Genomic_DNA"/>
</dbReference>
<feature type="region of interest" description="Disordered" evidence="1">
    <location>
        <begin position="54"/>
        <end position="121"/>
    </location>
</feature>
<name>A0A8H4U8E6_9HYPO</name>
<feature type="region of interest" description="Disordered" evidence="1">
    <location>
        <begin position="605"/>
        <end position="630"/>
    </location>
</feature>
<feature type="compositionally biased region" description="Basic and acidic residues" evidence="1">
    <location>
        <begin position="535"/>
        <end position="544"/>
    </location>
</feature>
<reference evidence="2" key="1">
    <citation type="journal article" date="2020" name="BMC Genomics">
        <title>Correction to: Identification and distribution of gene clusters required for synthesis of sphingolipid metabolism inhibitors in diverse species of the filamentous fungus Fusarium.</title>
        <authorList>
            <person name="Kim H.S."/>
            <person name="Lohmar J.M."/>
            <person name="Busman M."/>
            <person name="Brown D.W."/>
            <person name="Naumann T.A."/>
            <person name="Divon H.H."/>
            <person name="Lysoe E."/>
            <person name="Uhlig S."/>
            <person name="Proctor R.H."/>
        </authorList>
    </citation>
    <scope>NUCLEOTIDE SEQUENCE</scope>
    <source>
        <strain evidence="2">NRRL 20472</strain>
    </source>
</reference>
<feature type="compositionally biased region" description="Polar residues" evidence="1">
    <location>
        <begin position="217"/>
        <end position="227"/>
    </location>
</feature>
<feature type="compositionally biased region" description="Basic residues" evidence="1">
    <location>
        <begin position="72"/>
        <end position="83"/>
    </location>
</feature>
<evidence type="ECO:0000313" key="3">
    <source>
        <dbReference type="Proteomes" id="UP000622797"/>
    </source>
</evidence>
<feature type="region of interest" description="Disordered" evidence="1">
    <location>
        <begin position="217"/>
        <end position="275"/>
    </location>
</feature>
<evidence type="ECO:0000256" key="1">
    <source>
        <dbReference type="SAM" id="MobiDB-lite"/>
    </source>
</evidence>
<gene>
    <name evidence="2" type="ORF">FSARC_1810</name>
</gene>
<sequence length="740" mass="83189">MNWTEGALARHSRRKGWDKDAARQKQYFAKARARKHAPSSNKALDVISFVPDYIPQPQPAQDGHLASSTPRQKQKTPRRRLVQKQHDVARKAGRQPARDDSNLHLGKGVTETQHSSVSPLDKDRQELDIVAKRRKLLEKADWTGISTQKPLLADFSWQRDHVIKPIAKPTSRRDHRSSRALDGPVPNHHLNERRLGRLSENDMRINIGSQNLRWSRESNSVRSSATRQDLFPGLDNSTRNQNALQLPISPYQQNSSAHMNSRVSTSHRHSDESLASFEPHNSLLNFSIAPQHPEHRHIKQATKTHGESNELRHVVRSSTPVIHHPQPTRERRIPMFNLRSPDLQEDMSTIAVLGASTQPSHRITAEDIQWNKWLNSNSKATPQQPIEMNQDQQSLVSISPGISNYWDTSEDQPRTKSSSNREASRQSVLHRVDEPLLRSSDTYSSSIPLSDNLQRETFDTGSELPELHVEDSLSSIERARSSWILPTSSSYGRSEPSIRPGSDLVLPAGVHLPMTPNVQDLLDLLTASEEQQEAMSEHQEERETTPNTEDEDEIWKRFVFDDDSAEINRKAREEAHEQTKFDLGFKKSDLPHAFIESSLASGSIAPASDIAEPPSASRDRSSPTAERTPNMIDALTEDLSDVGMVTSSSEAAAKINATDATDSIIAQPASPQPLQAEFRFHHPQLFVGRLANDVPSNPSSVPLYAPPKKGRRPRSGRRRDKGRPGIRAMPNYDDDPIEED</sequence>
<comment type="caution">
    <text evidence="2">The sequence shown here is derived from an EMBL/GenBank/DDBJ whole genome shotgun (WGS) entry which is preliminary data.</text>
</comment>
<feature type="compositionally biased region" description="Polar residues" evidence="1">
    <location>
        <begin position="235"/>
        <end position="264"/>
    </location>
</feature>
<feature type="compositionally biased region" description="Polar residues" evidence="1">
    <location>
        <begin position="439"/>
        <end position="448"/>
    </location>
</feature>
<feature type="region of interest" description="Disordered" evidence="1">
    <location>
        <begin position="168"/>
        <end position="190"/>
    </location>
</feature>
<dbReference type="OrthoDB" id="5426563at2759"/>